<evidence type="ECO:0000313" key="4">
    <source>
        <dbReference type="EMBL" id="RZG67184.1"/>
    </source>
</evidence>
<gene>
    <name evidence="4" type="ORF">EXE25_08705</name>
</gene>
<dbReference type="Proteomes" id="UP000293483">
    <property type="component" value="Unassembled WGS sequence"/>
</dbReference>
<dbReference type="InterPro" id="IPR034660">
    <property type="entry name" value="DinB/YfiT-like"/>
</dbReference>
<accession>A0A4Q7AXL1</accession>
<name>A0A4Q7AXL1_9GAMM</name>
<evidence type="ECO:0000256" key="3">
    <source>
        <dbReference type="PIRSR" id="PIRSR607837-1"/>
    </source>
</evidence>
<dbReference type="EMBL" id="SGSU01000008">
    <property type="protein sequence ID" value="RZG67184.1"/>
    <property type="molecule type" value="Genomic_DNA"/>
</dbReference>
<dbReference type="InterPro" id="IPR007837">
    <property type="entry name" value="DinB"/>
</dbReference>
<keyword evidence="2 3" id="KW-0479">Metal-binding</keyword>
<dbReference type="RefSeq" id="WP_130145527.1">
    <property type="nucleotide sequence ID" value="NZ_SGSU01000008.1"/>
</dbReference>
<dbReference type="GO" id="GO:0046872">
    <property type="term" value="F:metal ion binding"/>
    <property type="evidence" value="ECO:0007669"/>
    <property type="project" value="UniProtKB-KW"/>
</dbReference>
<feature type="binding site" evidence="3">
    <location>
        <position position="49"/>
    </location>
    <ligand>
        <name>a divalent metal cation</name>
        <dbReference type="ChEBI" id="CHEBI:60240"/>
    </ligand>
</feature>
<dbReference type="Pfam" id="PF05163">
    <property type="entry name" value="DinB"/>
    <property type="match status" value="1"/>
</dbReference>
<comment type="similarity">
    <text evidence="1">Belongs to the DinB family.</text>
</comment>
<organism evidence="4 5">
    <name type="scientific">Acinetobacter bouvetii</name>
    <dbReference type="NCBI Taxonomy" id="202951"/>
    <lineage>
        <taxon>Bacteria</taxon>
        <taxon>Pseudomonadati</taxon>
        <taxon>Pseudomonadota</taxon>
        <taxon>Gammaproteobacteria</taxon>
        <taxon>Moraxellales</taxon>
        <taxon>Moraxellaceae</taxon>
        <taxon>Acinetobacter</taxon>
    </lineage>
</organism>
<protein>
    <submittedName>
        <fullName evidence="4">Damage-inducible protein DinB</fullName>
    </submittedName>
</protein>
<feature type="binding site" evidence="3">
    <location>
        <position position="134"/>
    </location>
    <ligand>
        <name>a divalent metal cation</name>
        <dbReference type="ChEBI" id="CHEBI:60240"/>
    </ligand>
</feature>
<evidence type="ECO:0000256" key="1">
    <source>
        <dbReference type="ARBA" id="ARBA00008635"/>
    </source>
</evidence>
<sequence>MELHSFQLMARYNSWATQRLNLILDQVSDEDFYRDSGLFFQSIFGTLNHLLLGEHALWFPRFSQGHSPKIALNSIIEQDRYVLTQTLLEKSFHWQNYLHDLDPALLSGLFHYQTSKGQDISVPFAGTLLHVFNHGTHHRGQITAALTAMGYDCPELDLIYMLLEQTESYPK</sequence>
<comment type="caution">
    <text evidence="4">The sequence shown here is derived from an EMBL/GenBank/DDBJ whole genome shotgun (WGS) entry which is preliminary data.</text>
</comment>
<feature type="binding site" evidence="3">
    <location>
        <position position="138"/>
    </location>
    <ligand>
        <name>a divalent metal cation</name>
        <dbReference type="ChEBI" id="CHEBI:60240"/>
    </ligand>
</feature>
<reference evidence="4 5" key="1">
    <citation type="submission" date="2019-02" db="EMBL/GenBank/DDBJ databases">
        <title>The Batch Genome Submission of Acinetobacter spp. strains.</title>
        <authorList>
            <person name="Qin J."/>
            <person name="Hu Y."/>
            <person name="Ye H."/>
            <person name="Wei L."/>
            <person name="Feng Y."/>
            <person name="Zong Z."/>
        </authorList>
    </citation>
    <scope>NUCLEOTIDE SEQUENCE [LARGE SCALE GENOMIC DNA]</scope>
    <source>
        <strain evidence="4 5">WCHABo060081</strain>
    </source>
</reference>
<evidence type="ECO:0000313" key="5">
    <source>
        <dbReference type="Proteomes" id="UP000293483"/>
    </source>
</evidence>
<dbReference type="PANTHER" id="PTHR37302:SF1">
    <property type="entry name" value="PROTEIN DINB"/>
    <property type="match status" value="1"/>
</dbReference>
<dbReference type="STRING" id="202951.GCA_001485025_02500"/>
<dbReference type="Gene3D" id="1.20.120.450">
    <property type="entry name" value="dinb family like domain"/>
    <property type="match status" value="1"/>
</dbReference>
<proteinExistence type="inferred from homology"/>
<dbReference type="SUPFAM" id="SSF109854">
    <property type="entry name" value="DinB/YfiT-like putative metalloenzymes"/>
    <property type="match status" value="1"/>
</dbReference>
<dbReference type="AlphaFoldDB" id="A0A4Q7AXL1"/>
<evidence type="ECO:0000256" key="2">
    <source>
        <dbReference type="ARBA" id="ARBA00022723"/>
    </source>
</evidence>
<dbReference type="PANTHER" id="PTHR37302">
    <property type="entry name" value="SLR1116 PROTEIN"/>
    <property type="match status" value="1"/>
</dbReference>